<comment type="subcellular location">
    <subcellularLocation>
        <location evidence="1">Cytoplasm</location>
        <location evidence="1">Cytoskeleton</location>
    </subcellularLocation>
</comment>
<dbReference type="Gene3D" id="3.30.740.10">
    <property type="entry name" value="Protein Inhibitor Of Neuronal Nitric Oxide Synthase"/>
    <property type="match status" value="1"/>
</dbReference>
<evidence type="ECO:0000313" key="2">
    <source>
        <dbReference type="EMBL" id="KAJ8604797.1"/>
    </source>
</evidence>
<dbReference type="AlphaFoldDB" id="A0AAD7UGA5"/>
<organism evidence="2 3">
    <name type="scientific">Chrysophaeum taylorii</name>
    <dbReference type="NCBI Taxonomy" id="2483200"/>
    <lineage>
        <taxon>Eukaryota</taxon>
        <taxon>Sar</taxon>
        <taxon>Stramenopiles</taxon>
        <taxon>Ochrophyta</taxon>
        <taxon>Pelagophyceae</taxon>
        <taxon>Pelagomonadales</taxon>
        <taxon>Pelagomonadaceae</taxon>
        <taxon>Chrysophaeum</taxon>
    </lineage>
</organism>
<dbReference type="GO" id="GO:0045505">
    <property type="term" value="F:dynein intermediate chain binding"/>
    <property type="evidence" value="ECO:0007669"/>
    <property type="project" value="TreeGrafter"/>
</dbReference>
<dbReference type="GO" id="GO:0005868">
    <property type="term" value="C:cytoplasmic dynein complex"/>
    <property type="evidence" value="ECO:0007669"/>
    <property type="project" value="TreeGrafter"/>
</dbReference>
<sequence length="103" mass="11882">MADGGEQEHSFMWGAQVRLPCDMPDDILKDAIESVRTELDAVEDFEGAGGNQVVERIKRKFDDKWNPNWCVIIGRSYGSFVTHETRKFVSFKIYDKAVMMYKV</sequence>
<comment type="caution">
    <text evidence="2">The sequence shown here is derived from an EMBL/GenBank/DDBJ whole genome shotgun (WGS) entry which is preliminary data.</text>
</comment>
<dbReference type="Proteomes" id="UP001230188">
    <property type="component" value="Unassembled WGS sequence"/>
</dbReference>
<reference evidence="2" key="1">
    <citation type="submission" date="2023-01" db="EMBL/GenBank/DDBJ databases">
        <title>Metagenome sequencing of chrysophaentin producing Chrysophaeum taylorii.</title>
        <authorList>
            <person name="Davison J."/>
            <person name="Bewley C."/>
        </authorList>
    </citation>
    <scope>NUCLEOTIDE SEQUENCE</scope>
    <source>
        <strain evidence="2">NIES-1699</strain>
    </source>
</reference>
<dbReference type="SUPFAM" id="SSF54648">
    <property type="entry name" value="DLC"/>
    <property type="match status" value="1"/>
</dbReference>
<dbReference type="PANTHER" id="PTHR11886">
    <property type="entry name" value="DYNEIN LIGHT CHAIN"/>
    <property type="match status" value="1"/>
</dbReference>
<comment type="similarity">
    <text evidence="1">Belongs to the dynein light chain family.</text>
</comment>
<dbReference type="InterPro" id="IPR037177">
    <property type="entry name" value="DLC_sf"/>
</dbReference>
<dbReference type="InterPro" id="IPR001372">
    <property type="entry name" value="Dynein_light_chain_typ-1/2"/>
</dbReference>
<dbReference type="SMART" id="SM01375">
    <property type="entry name" value="Dynein_light"/>
    <property type="match status" value="1"/>
</dbReference>
<dbReference type="Pfam" id="PF01221">
    <property type="entry name" value="Dynein_light"/>
    <property type="match status" value="1"/>
</dbReference>
<evidence type="ECO:0000313" key="3">
    <source>
        <dbReference type="Proteomes" id="UP001230188"/>
    </source>
</evidence>
<keyword evidence="1" id="KW-0206">Cytoskeleton</keyword>
<keyword evidence="1" id="KW-0505">Motor protein</keyword>
<protein>
    <recommendedName>
        <fullName evidence="1">Dynein light chain</fullName>
    </recommendedName>
</protein>
<evidence type="ECO:0000256" key="1">
    <source>
        <dbReference type="RuleBase" id="RU365010"/>
    </source>
</evidence>
<keyword evidence="3" id="KW-1185">Reference proteome</keyword>
<dbReference type="PANTHER" id="PTHR11886:SF35">
    <property type="entry name" value="DYNEIN LIGHT CHAIN"/>
    <property type="match status" value="1"/>
</dbReference>
<dbReference type="GO" id="GO:0005874">
    <property type="term" value="C:microtubule"/>
    <property type="evidence" value="ECO:0007669"/>
    <property type="project" value="UniProtKB-KW"/>
</dbReference>
<dbReference type="EMBL" id="JAQMWT010000322">
    <property type="protein sequence ID" value="KAJ8604797.1"/>
    <property type="molecule type" value="Genomic_DNA"/>
</dbReference>
<name>A0AAD7UGA5_9STRA</name>
<keyword evidence="1" id="KW-0243">Dynein</keyword>
<keyword evidence="1" id="KW-0963">Cytoplasm</keyword>
<dbReference type="GO" id="GO:0007017">
    <property type="term" value="P:microtubule-based process"/>
    <property type="evidence" value="ECO:0007669"/>
    <property type="project" value="InterPro"/>
</dbReference>
<proteinExistence type="inferred from homology"/>
<gene>
    <name evidence="2" type="ORF">CTAYLR_001071</name>
</gene>
<keyword evidence="1" id="KW-0493">Microtubule</keyword>
<accession>A0AAD7UGA5</accession>